<dbReference type="EMBL" id="FCQH01000011">
    <property type="protein sequence ID" value="CVL00350.1"/>
    <property type="molecule type" value="Genomic_DNA"/>
</dbReference>
<dbReference type="InterPro" id="IPR032710">
    <property type="entry name" value="NTF2-like_dom_sf"/>
</dbReference>
<dbReference type="Gene3D" id="3.10.450.50">
    <property type="match status" value="1"/>
</dbReference>
<evidence type="ECO:0000313" key="1">
    <source>
        <dbReference type="EMBL" id="CVL00350.1"/>
    </source>
</evidence>
<gene>
    <name evidence="1" type="ORF">FMAN_09829</name>
</gene>
<dbReference type="Proteomes" id="UP000184255">
    <property type="component" value="Unassembled WGS sequence"/>
</dbReference>
<proteinExistence type="predicted"/>
<dbReference type="InterPro" id="IPR009959">
    <property type="entry name" value="Cyclase_SnoaL-like"/>
</dbReference>
<keyword evidence="2" id="KW-1185">Reference proteome</keyword>
<name>A0A1L7TNY1_FUSMA</name>
<evidence type="ECO:0000313" key="2">
    <source>
        <dbReference type="Proteomes" id="UP000184255"/>
    </source>
</evidence>
<dbReference type="Pfam" id="PF07366">
    <property type="entry name" value="SnoaL"/>
    <property type="match status" value="1"/>
</dbReference>
<reference evidence="2" key="1">
    <citation type="journal article" date="2016" name="Genome Biol. Evol.">
        <title>Comparative 'omics' of the Fusarium fujikuroi species complex highlights differences in genetic potential and metabolite synthesis.</title>
        <authorList>
            <person name="Niehaus E.-M."/>
            <person name="Muensterkoetter M."/>
            <person name="Proctor R.H."/>
            <person name="Brown D.W."/>
            <person name="Sharon A."/>
            <person name="Idan Y."/>
            <person name="Oren-Young L."/>
            <person name="Sieber C.M."/>
            <person name="Novak O."/>
            <person name="Pencik A."/>
            <person name="Tarkowska D."/>
            <person name="Hromadova K."/>
            <person name="Freeman S."/>
            <person name="Maymon M."/>
            <person name="Elazar M."/>
            <person name="Youssef S.A."/>
            <person name="El-Shabrawy E.S.M."/>
            <person name="Shalaby A.B.A."/>
            <person name="Houterman P."/>
            <person name="Brock N.L."/>
            <person name="Burkhardt I."/>
            <person name="Tsavkelova E.A."/>
            <person name="Dickschat J.S."/>
            <person name="Galuszka P."/>
            <person name="Gueldener U."/>
            <person name="Tudzynski B."/>
        </authorList>
    </citation>
    <scope>NUCLEOTIDE SEQUENCE [LARGE SCALE GENOMIC DNA]</scope>
    <source>
        <strain evidence="2">MRC7560</strain>
    </source>
</reference>
<dbReference type="SUPFAM" id="SSF54427">
    <property type="entry name" value="NTF2-like"/>
    <property type="match status" value="1"/>
</dbReference>
<dbReference type="PANTHER" id="PTHR38436">
    <property type="entry name" value="POLYKETIDE CYCLASE SNOAL-LIKE DOMAIN"/>
    <property type="match status" value="1"/>
</dbReference>
<dbReference type="AlphaFoldDB" id="A0A1L7TNY1"/>
<sequence>MSHSQSIHRFVEFINSADAVIGNEVIHESAEFHVPFDSNPLKGVSGYLDMLGMMRAAFPDIQWSVEQIITEGDTVVLRSKTRGTQTGPFMGFPPSGKRFEIVGMNLFTFSEGKIVKEQGLPDLFGILVQIGAVKVPL</sequence>
<dbReference type="VEuPathDB" id="FungiDB:FMAN_09829"/>
<evidence type="ECO:0008006" key="3">
    <source>
        <dbReference type="Google" id="ProtNLM"/>
    </source>
</evidence>
<comment type="caution">
    <text evidence="1">The sequence shown here is derived from an EMBL/GenBank/DDBJ whole genome shotgun (WGS) entry which is preliminary data.</text>
</comment>
<organism evidence="1 2">
    <name type="scientific">Fusarium mangiferae</name>
    <name type="common">Mango malformation disease fungus</name>
    <dbReference type="NCBI Taxonomy" id="192010"/>
    <lineage>
        <taxon>Eukaryota</taxon>
        <taxon>Fungi</taxon>
        <taxon>Dikarya</taxon>
        <taxon>Ascomycota</taxon>
        <taxon>Pezizomycotina</taxon>
        <taxon>Sordariomycetes</taxon>
        <taxon>Hypocreomycetidae</taxon>
        <taxon>Hypocreales</taxon>
        <taxon>Nectriaceae</taxon>
        <taxon>Fusarium</taxon>
        <taxon>Fusarium fujikuroi species complex</taxon>
    </lineage>
</organism>
<dbReference type="RefSeq" id="XP_041686316.1">
    <property type="nucleotide sequence ID" value="XM_041820436.1"/>
</dbReference>
<accession>A0A1L7TNY1</accession>
<dbReference type="PANTHER" id="PTHR38436:SF1">
    <property type="entry name" value="ESTER CYCLASE"/>
    <property type="match status" value="1"/>
</dbReference>
<dbReference type="GeneID" id="65089087"/>
<dbReference type="GO" id="GO:0030638">
    <property type="term" value="P:polyketide metabolic process"/>
    <property type="evidence" value="ECO:0007669"/>
    <property type="project" value="InterPro"/>
</dbReference>
<protein>
    <recommendedName>
        <fullName evidence="3">Ester cyclase</fullName>
    </recommendedName>
</protein>